<organism evidence="2 3">
    <name type="scientific">Durusdinium trenchii</name>
    <dbReference type="NCBI Taxonomy" id="1381693"/>
    <lineage>
        <taxon>Eukaryota</taxon>
        <taxon>Sar</taxon>
        <taxon>Alveolata</taxon>
        <taxon>Dinophyceae</taxon>
        <taxon>Suessiales</taxon>
        <taxon>Symbiodiniaceae</taxon>
        <taxon>Durusdinium</taxon>
    </lineage>
</organism>
<dbReference type="Gene3D" id="3.90.228.10">
    <property type="match status" value="1"/>
</dbReference>
<name>A0ABP0IEV6_9DINO</name>
<gene>
    <name evidence="2" type="ORF">CCMP2556_LOCUS6328</name>
</gene>
<protein>
    <recommendedName>
        <fullName evidence="1">PARP catalytic domain-containing protein</fullName>
    </recommendedName>
</protein>
<evidence type="ECO:0000259" key="1">
    <source>
        <dbReference type="PROSITE" id="PS51059"/>
    </source>
</evidence>
<comment type="caution">
    <text evidence="2">The sequence shown here is derived from an EMBL/GenBank/DDBJ whole genome shotgun (WGS) entry which is preliminary data.</text>
</comment>
<accession>A0ABP0IEV6</accession>
<reference evidence="2 3" key="1">
    <citation type="submission" date="2024-02" db="EMBL/GenBank/DDBJ databases">
        <authorList>
            <person name="Chen Y."/>
            <person name="Shah S."/>
            <person name="Dougan E. K."/>
            <person name="Thang M."/>
            <person name="Chan C."/>
        </authorList>
    </citation>
    <scope>NUCLEOTIDE SEQUENCE [LARGE SCALE GENOMIC DNA]</scope>
</reference>
<evidence type="ECO:0000313" key="2">
    <source>
        <dbReference type="EMBL" id="CAK9001131.1"/>
    </source>
</evidence>
<feature type="domain" description="PARP catalytic" evidence="1">
    <location>
        <begin position="1"/>
        <end position="161"/>
    </location>
</feature>
<keyword evidence="3" id="KW-1185">Reference proteome</keyword>
<sequence length="161" mass="17941">MFGAGCYFAEDAEKVDQYARPDAGPSGPGHAELAELHARLYREGRTHPGEDVFYAFVARVVCGACLHTDGLDRNRPPRDAASGQEIFVEKYRRPVNSDMKQLVEIPGTTPPERYQTLVVNVAKGPVPGVSSRSVLRNREFVSFNRVAIYPEYVLAFLRKLT</sequence>
<dbReference type="PROSITE" id="PS51059">
    <property type="entry name" value="PARP_CATALYTIC"/>
    <property type="match status" value="1"/>
</dbReference>
<dbReference type="Proteomes" id="UP001642484">
    <property type="component" value="Unassembled WGS sequence"/>
</dbReference>
<dbReference type="EMBL" id="CAXAMN010002762">
    <property type="protein sequence ID" value="CAK9001131.1"/>
    <property type="molecule type" value="Genomic_DNA"/>
</dbReference>
<dbReference type="InterPro" id="IPR012317">
    <property type="entry name" value="Poly(ADP-ribose)pol_cat_dom"/>
</dbReference>
<evidence type="ECO:0000313" key="3">
    <source>
        <dbReference type="Proteomes" id="UP001642484"/>
    </source>
</evidence>
<proteinExistence type="predicted"/>
<dbReference type="SUPFAM" id="SSF56399">
    <property type="entry name" value="ADP-ribosylation"/>
    <property type="match status" value="1"/>
</dbReference>